<proteinExistence type="inferred from homology"/>
<keyword evidence="7" id="KW-1185">Reference proteome</keyword>
<dbReference type="InterPro" id="IPR005119">
    <property type="entry name" value="LysR_subst-bd"/>
</dbReference>
<evidence type="ECO:0000256" key="2">
    <source>
        <dbReference type="ARBA" id="ARBA00023015"/>
    </source>
</evidence>
<comment type="similarity">
    <text evidence="1">Belongs to the LysR transcriptional regulatory family.</text>
</comment>
<evidence type="ECO:0000256" key="4">
    <source>
        <dbReference type="ARBA" id="ARBA00023163"/>
    </source>
</evidence>
<dbReference type="Proteomes" id="UP000800303">
    <property type="component" value="Unassembled WGS sequence"/>
</dbReference>
<accession>A0ABX0F165</accession>
<protein>
    <submittedName>
        <fullName evidence="6">LysR family transcriptional regulator</fullName>
    </submittedName>
</protein>
<dbReference type="PANTHER" id="PTHR30126">
    <property type="entry name" value="HTH-TYPE TRANSCRIPTIONAL REGULATOR"/>
    <property type="match status" value="1"/>
</dbReference>
<reference evidence="6 7" key="1">
    <citation type="submission" date="2020-01" db="EMBL/GenBank/DDBJ databases">
        <title>Polyphasic characterisation and genomic insights into a novel alkali tolerant bacterium VR-M41.</title>
        <authorList>
            <person name="Vemuluri V.R."/>
        </authorList>
    </citation>
    <scope>NUCLEOTIDE SEQUENCE [LARGE SCALE GENOMIC DNA]</scope>
    <source>
        <strain evidence="6 7">VR-M41</strain>
    </source>
</reference>
<dbReference type="InterPro" id="IPR036390">
    <property type="entry name" value="WH_DNA-bd_sf"/>
</dbReference>
<evidence type="ECO:0000313" key="7">
    <source>
        <dbReference type="Proteomes" id="UP000800303"/>
    </source>
</evidence>
<keyword evidence="3" id="KW-0238">DNA-binding</keyword>
<dbReference type="RefSeq" id="WP_166272962.1">
    <property type="nucleotide sequence ID" value="NZ_JAAFGS010000001.1"/>
</dbReference>
<dbReference type="EMBL" id="JAAFGS010000001">
    <property type="protein sequence ID" value="NGZ74722.1"/>
    <property type="molecule type" value="Genomic_DNA"/>
</dbReference>
<evidence type="ECO:0000259" key="5">
    <source>
        <dbReference type="PROSITE" id="PS50931"/>
    </source>
</evidence>
<sequence>MELNDLRIFRSVAKHGSMSKAAAELGYVQSNVTSRIRALEEEFGVRLLDRSPRGVSLRPEGKRLLDYARRIDELFEQAKADLSSSGRRPLRIGASQTLTAAYLQPFLRDPDSGAEVFTRPLEQLSVMLDGGELDLILVNREPEGTGRRVKIFEAAEPIGWAAAAAVGRAENGNAALPPGLPVLAARDPLCPYRRQTLNWLAAEGSRRRLIEADTLDSLAGLVESGHGIALLPRKLHTARMREADMPGFREEPVFVGCFAAAGLPAFCRSDIEEVARTLKRLIESGANGPITTGGNRVNNGQRLALFLLASFRRSG</sequence>
<dbReference type="SUPFAM" id="SSF53850">
    <property type="entry name" value="Periplasmic binding protein-like II"/>
    <property type="match status" value="1"/>
</dbReference>
<name>A0ABX0F165_9BACL</name>
<dbReference type="Pfam" id="PF00126">
    <property type="entry name" value="HTH_1"/>
    <property type="match status" value="1"/>
</dbReference>
<dbReference type="InterPro" id="IPR000847">
    <property type="entry name" value="LysR_HTH_N"/>
</dbReference>
<dbReference type="PROSITE" id="PS50931">
    <property type="entry name" value="HTH_LYSR"/>
    <property type="match status" value="1"/>
</dbReference>
<dbReference type="SUPFAM" id="SSF46785">
    <property type="entry name" value="Winged helix' DNA-binding domain"/>
    <property type="match status" value="1"/>
</dbReference>
<evidence type="ECO:0000256" key="3">
    <source>
        <dbReference type="ARBA" id="ARBA00023125"/>
    </source>
</evidence>
<dbReference type="Gene3D" id="3.40.190.10">
    <property type="entry name" value="Periplasmic binding protein-like II"/>
    <property type="match status" value="2"/>
</dbReference>
<evidence type="ECO:0000313" key="6">
    <source>
        <dbReference type="EMBL" id="NGZ74722.1"/>
    </source>
</evidence>
<dbReference type="InterPro" id="IPR036388">
    <property type="entry name" value="WH-like_DNA-bd_sf"/>
</dbReference>
<evidence type="ECO:0000256" key="1">
    <source>
        <dbReference type="ARBA" id="ARBA00009437"/>
    </source>
</evidence>
<keyword evidence="2" id="KW-0805">Transcription regulation</keyword>
<gene>
    <name evidence="6" type="ORF">GYN08_05270</name>
</gene>
<feature type="domain" description="HTH lysR-type" evidence="5">
    <location>
        <begin position="1"/>
        <end position="58"/>
    </location>
</feature>
<comment type="caution">
    <text evidence="6">The sequence shown here is derived from an EMBL/GenBank/DDBJ whole genome shotgun (WGS) entry which is preliminary data.</text>
</comment>
<dbReference type="Gene3D" id="1.10.10.10">
    <property type="entry name" value="Winged helix-like DNA-binding domain superfamily/Winged helix DNA-binding domain"/>
    <property type="match status" value="1"/>
</dbReference>
<organism evidence="6 7">
    <name type="scientific">Saccharibacillus alkalitolerans</name>
    <dbReference type="NCBI Taxonomy" id="2705290"/>
    <lineage>
        <taxon>Bacteria</taxon>
        <taxon>Bacillati</taxon>
        <taxon>Bacillota</taxon>
        <taxon>Bacilli</taxon>
        <taxon>Bacillales</taxon>
        <taxon>Paenibacillaceae</taxon>
        <taxon>Saccharibacillus</taxon>
    </lineage>
</organism>
<dbReference type="Pfam" id="PF03466">
    <property type="entry name" value="LysR_substrate"/>
    <property type="match status" value="1"/>
</dbReference>
<dbReference type="PANTHER" id="PTHR30126:SF93">
    <property type="entry name" value="HTH LYSR-TYPE DOMAIN-CONTAINING PROTEIN"/>
    <property type="match status" value="1"/>
</dbReference>
<keyword evidence="4" id="KW-0804">Transcription</keyword>